<dbReference type="SUPFAM" id="SSF56436">
    <property type="entry name" value="C-type lectin-like"/>
    <property type="match status" value="1"/>
</dbReference>
<dbReference type="InterPro" id="IPR050828">
    <property type="entry name" value="C-type_lectin/matrix_domain"/>
</dbReference>
<evidence type="ECO:0000259" key="7">
    <source>
        <dbReference type="PROSITE" id="PS50041"/>
    </source>
</evidence>
<protein>
    <recommendedName>
        <fullName evidence="7">C-type lectin domain-containing protein</fullName>
    </recommendedName>
</protein>
<dbReference type="OMA" id="AHERAFD"/>
<keyword evidence="6" id="KW-1133">Transmembrane helix</keyword>
<dbReference type="CDD" id="cd03593">
    <property type="entry name" value="CLECT_NK_receptors_like"/>
    <property type="match status" value="1"/>
</dbReference>
<dbReference type="InterPro" id="IPR016187">
    <property type="entry name" value="CTDL_fold"/>
</dbReference>
<comment type="subcellular location">
    <subcellularLocation>
        <location evidence="1">Cell membrane</location>
        <topology evidence="1">Single-pass type II membrane protein</topology>
    </subcellularLocation>
    <subcellularLocation>
        <location evidence="2">Secreted</location>
    </subcellularLocation>
</comment>
<evidence type="ECO:0000256" key="3">
    <source>
        <dbReference type="ARBA" id="ARBA00006250"/>
    </source>
</evidence>
<keyword evidence="6" id="KW-0812">Transmembrane</keyword>
<dbReference type="Gene3D" id="3.10.100.10">
    <property type="entry name" value="Mannose-Binding Protein A, subunit A"/>
    <property type="match status" value="1"/>
</dbReference>
<dbReference type="InterPro" id="IPR001304">
    <property type="entry name" value="C-type_lectin-like"/>
</dbReference>
<dbReference type="OrthoDB" id="9025836at2759"/>
<dbReference type="PANTHER" id="PTHR45710:SF35">
    <property type="entry name" value="C-TYPE LECTIN DOMAIN FAMILY 2 MEMBER D"/>
    <property type="match status" value="1"/>
</dbReference>
<feature type="domain" description="C-type lectin" evidence="7">
    <location>
        <begin position="135"/>
        <end position="236"/>
    </location>
</feature>
<reference evidence="8" key="2">
    <citation type="submission" date="2025-09" db="UniProtKB">
        <authorList>
            <consortium name="Ensembl"/>
        </authorList>
    </citation>
    <scope>IDENTIFICATION</scope>
</reference>
<reference evidence="8" key="1">
    <citation type="submission" date="2025-08" db="UniProtKB">
        <authorList>
            <consortium name="Ensembl"/>
        </authorList>
    </citation>
    <scope>IDENTIFICATION</scope>
</reference>
<keyword evidence="4" id="KW-0964">Secreted</keyword>
<evidence type="ECO:0000256" key="5">
    <source>
        <dbReference type="ARBA" id="ARBA00022734"/>
    </source>
</evidence>
<dbReference type="PROSITE" id="PS50041">
    <property type="entry name" value="C_TYPE_LECTIN_2"/>
    <property type="match status" value="1"/>
</dbReference>
<dbReference type="AlphaFoldDB" id="A0A8C6V3Y2"/>
<evidence type="ECO:0000313" key="9">
    <source>
        <dbReference type="Proteomes" id="UP000694559"/>
    </source>
</evidence>
<feature type="transmembrane region" description="Helical" evidence="6">
    <location>
        <begin position="96"/>
        <end position="119"/>
    </location>
</feature>
<dbReference type="GO" id="GO:0005576">
    <property type="term" value="C:extracellular region"/>
    <property type="evidence" value="ECO:0007669"/>
    <property type="project" value="UniProtKB-SubCell"/>
</dbReference>
<dbReference type="SMART" id="SM00034">
    <property type="entry name" value="CLECT"/>
    <property type="match status" value="1"/>
</dbReference>
<dbReference type="GeneTree" id="ENSGT00940000162705"/>
<comment type="similarity">
    <text evidence="3">Belongs to the true venom lectin family.</text>
</comment>
<dbReference type="Pfam" id="PF00059">
    <property type="entry name" value="Lectin_C"/>
    <property type="match status" value="1"/>
</dbReference>
<dbReference type="Proteomes" id="UP000694559">
    <property type="component" value="Unplaced"/>
</dbReference>
<evidence type="ECO:0000313" key="8">
    <source>
        <dbReference type="Ensembl" id="ENSNNAP00000000733.1"/>
    </source>
</evidence>
<keyword evidence="5" id="KW-0430">Lectin</keyword>
<keyword evidence="9" id="KW-1185">Reference proteome</keyword>
<accession>A0A8C6V3Y2</accession>
<dbReference type="InterPro" id="IPR033992">
    <property type="entry name" value="NKR-like_CTLD"/>
</dbReference>
<evidence type="ECO:0000256" key="2">
    <source>
        <dbReference type="ARBA" id="ARBA00004613"/>
    </source>
</evidence>
<dbReference type="GO" id="GO:0005886">
    <property type="term" value="C:plasma membrane"/>
    <property type="evidence" value="ECO:0007669"/>
    <property type="project" value="UniProtKB-SubCell"/>
</dbReference>
<dbReference type="Ensembl" id="ENSNNAT00000000773.1">
    <property type="protein sequence ID" value="ENSNNAP00000000733.1"/>
    <property type="gene ID" value="ENSNNAG00000000526.1"/>
</dbReference>
<evidence type="ECO:0000256" key="1">
    <source>
        <dbReference type="ARBA" id="ARBA00004401"/>
    </source>
</evidence>
<sequence>MFLGTLVLGKGQERTGRERKRASLDYTTPGKLNMDVENQLLDPLRNASAAEHEREPAQTLSASPPSTGVEIVAHERAFDARVTHRFLPAHCKYKKIIGIVVFHLIFGCILFFLGTLVPLNHPQDAIDCPPDWFGYKGHCYSFSKEEKNWKESQNVCISHTASLAKITEEEMAIVQMFTRDHVFWIGLKRQPGQPWKWLDGENATLEVMGNGGDCVYLNDATATSGRCTNEHHYICKKN</sequence>
<organism evidence="8 9">
    <name type="scientific">Naja naja</name>
    <name type="common">Indian cobra</name>
    <dbReference type="NCBI Taxonomy" id="35670"/>
    <lineage>
        <taxon>Eukaryota</taxon>
        <taxon>Metazoa</taxon>
        <taxon>Chordata</taxon>
        <taxon>Craniata</taxon>
        <taxon>Vertebrata</taxon>
        <taxon>Euteleostomi</taxon>
        <taxon>Lepidosauria</taxon>
        <taxon>Squamata</taxon>
        <taxon>Bifurcata</taxon>
        <taxon>Unidentata</taxon>
        <taxon>Episquamata</taxon>
        <taxon>Toxicofera</taxon>
        <taxon>Serpentes</taxon>
        <taxon>Colubroidea</taxon>
        <taxon>Elapidae</taxon>
        <taxon>Elapinae</taxon>
        <taxon>Naja</taxon>
    </lineage>
</organism>
<dbReference type="GO" id="GO:0030246">
    <property type="term" value="F:carbohydrate binding"/>
    <property type="evidence" value="ECO:0007669"/>
    <property type="project" value="UniProtKB-KW"/>
</dbReference>
<evidence type="ECO:0000256" key="6">
    <source>
        <dbReference type="SAM" id="Phobius"/>
    </source>
</evidence>
<keyword evidence="6" id="KW-0472">Membrane</keyword>
<dbReference type="InterPro" id="IPR016186">
    <property type="entry name" value="C-type_lectin-like/link_sf"/>
</dbReference>
<name>A0A8C6V3Y2_NAJNA</name>
<dbReference type="PANTHER" id="PTHR45710">
    <property type="entry name" value="C-TYPE LECTIN DOMAIN-CONTAINING PROTEIN 180"/>
    <property type="match status" value="1"/>
</dbReference>
<evidence type="ECO:0000256" key="4">
    <source>
        <dbReference type="ARBA" id="ARBA00022525"/>
    </source>
</evidence>
<proteinExistence type="inferred from homology"/>